<evidence type="ECO:0000313" key="2">
    <source>
        <dbReference type="Proteomes" id="UP001162992"/>
    </source>
</evidence>
<reference evidence="2" key="1">
    <citation type="journal article" date="2024" name="Proc. Natl. Acad. Sci. U.S.A.">
        <title>Extraordinary preservation of gene collinearity over three hundred million years revealed in homosporous lycophytes.</title>
        <authorList>
            <person name="Li C."/>
            <person name="Wickell D."/>
            <person name="Kuo L.Y."/>
            <person name="Chen X."/>
            <person name="Nie B."/>
            <person name="Liao X."/>
            <person name="Peng D."/>
            <person name="Ji J."/>
            <person name="Jenkins J."/>
            <person name="Williams M."/>
            <person name="Shu S."/>
            <person name="Plott C."/>
            <person name="Barry K."/>
            <person name="Rajasekar S."/>
            <person name="Grimwood J."/>
            <person name="Han X."/>
            <person name="Sun S."/>
            <person name="Hou Z."/>
            <person name="He W."/>
            <person name="Dai G."/>
            <person name="Sun C."/>
            <person name="Schmutz J."/>
            <person name="Leebens-Mack J.H."/>
            <person name="Li F.W."/>
            <person name="Wang L."/>
        </authorList>
    </citation>
    <scope>NUCLEOTIDE SEQUENCE [LARGE SCALE GENOMIC DNA]</scope>
    <source>
        <strain evidence="2">cv. PW_Plant_1</strain>
    </source>
</reference>
<organism evidence="1 2">
    <name type="scientific">Diphasiastrum complanatum</name>
    <name type="common">Issler's clubmoss</name>
    <name type="synonym">Lycopodium complanatum</name>
    <dbReference type="NCBI Taxonomy" id="34168"/>
    <lineage>
        <taxon>Eukaryota</taxon>
        <taxon>Viridiplantae</taxon>
        <taxon>Streptophyta</taxon>
        <taxon>Embryophyta</taxon>
        <taxon>Tracheophyta</taxon>
        <taxon>Lycopodiopsida</taxon>
        <taxon>Lycopodiales</taxon>
        <taxon>Lycopodiaceae</taxon>
        <taxon>Lycopodioideae</taxon>
        <taxon>Diphasiastrum</taxon>
    </lineage>
</organism>
<evidence type="ECO:0000313" key="1">
    <source>
        <dbReference type="EMBL" id="KAJ7556139.1"/>
    </source>
</evidence>
<accession>A0ACC2DPC2</accession>
<sequence length="92" mass="9890">MADASAVTFSKDQGQIVKESSQILKPNMAETSIKFLLNIFEIAPAAIGMFSFLRDSSVPLEKNAKLKAHALIIFKRANPLSSLASSLPGIRG</sequence>
<keyword evidence="2" id="KW-1185">Reference proteome</keyword>
<comment type="caution">
    <text evidence="1">The sequence shown here is derived from an EMBL/GenBank/DDBJ whole genome shotgun (WGS) entry which is preliminary data.</text>
</comment>
<protein>
    <submittedName>
        <fullName evidence="1">Uncharacterized protein</fullName>
    </submittedName>
</protein>
<gene>
    <name evidence="1" type="ORF">O6H91_05G070600</name>
</gene>
<dbReference type="Proteomes" id="UP001162992">
    <property type="component" value="Chromosome 5"/>
</dbReference>
<proteinExistence type="predicted"/>
<dbReference type="EMBL" id="CM055096">
    <property type="protein sequence ID" value="KAJ7556139.1"/>
    <property type="molecule type" value="Genomic_DNA"/>
</dbReference>
<name>A0ACC2DPC2_DIPCM</name>